<dbReference type="PROSITE" id="PS50042">
    <property type="entry name" value="CNMP_BINDING_3"/>
    <property type="match status" value="1"/>
</dbReference>
<organism evidence="6 7">
    <name type="scientific">Dehalobacter restrictus (strain DSM 9455 / PER-K23)</name>
    <dbReference type="NCBI Taxonomy" id="871738"/>
    <lineage>
        <taxon>Bacteria</taxon>
        <taxon>Bacillati</taxon>
        <taxon>Bacillota</taxon>
        <taxon>Clostridia</taxon>
        <taxon>Eubacteriales</taxon>
        <taxon>Desulfitobacteriaceae</taxon>
        <taxon>Dehalobacter</taxon>
    </lineage>
</organism>
<dbReference type="CDD" id="cd00038">
    <property type="entry name" value="CAP_ED"/>
    <property type="match status" value="1"/>
</dbReference>
<keyword evidence="3" id="KW-0804">Transcription</keyword>
<evidence type="ECO:0000259" key="4">
    <source>
        <dbReference type="PROSITE" id="PS50042"/>
    </source>
</evidence>
<dbReference type="Gene3D" id="2.60.120.10">
    <property type="entry name" value="Jelly Rolls"/>
    <property type="match status" value="1"/>
</dbReference>
<dbReference type="InterPro" id="IPR012318">
    <property type="entry name" value="HTH_CRP"/>
</dbReference>
<dbReference type="EMBL" id="CP007033">
    <property type="protein sequence ID" value="AHF11406.1"/>
    <property type="molecule type" value="Genomic_DNA"/>
</dbReference>
<feature type="domain" description="Cyclic nucleotide-binding" evidence="4">
    <location>
        <begin position="28"/>
        <end position="128"/>
    </location>
</feature>
<reference evidence="6 7" key="1">
    <citation type="journal article" date="2013" name="Stand. Genomic Sci.">
        <title>Complete genome sequence of Dehalobacter restrictus PER-K23(T.).</title>
        <authorList>
            <person name="Kruse T."/>
            <person name="Maillard J."/>
            <person name="Goodwin L."/>
            <person name="Woyke T."/>
            <person name="Teshima H."/>
            <person name="Bruce D."/>
            <person name="Detter C."/>
            <person name="Tapia R."/>
            <person name="Han C."/>
            <person name="Huntemann M."/>
            <person name="Wei C.L."/>
            <person name="Han J."/>
            <person name="Chen A."/>
            <person name="Kyrpides N."/>
            <person name="Szeto E."/>
            <person name="Markowitz V."/>
            <person name="Ivanova N."/>
            <person name="Pagani I."/>
            <person name="Pati A."/>
            <person name="Pitluck S."/>
            <person name="Nolan M."/>
            <person name="Holliger C."/>
            <person name="Smidt H."/>
        </authorList>
    </citation>
    <scope>NUCLEOTIDE SEQUENCE [LARGE SCALE GENOMIC DNA]</scope>
    <source>
        <strain evidence="7">DSM 9455</strain>
    </source>
</reference>
<feature type="domain" description="HTH crp-type" evidence="5">
    <location>
        <begin position="142"/>
        <end position="219"/>
    </location>
</feature>
<accession>A0ABN4BVI5</accession>
<dbReference type="Proteomes" id="UP000018934">
    <property type="component" value="Chromosome"/>
</dbReference>
<evidence type="ECO:0008006" key="8">
    <source>
        <dbReference type="Google" id="ProtNLM"/>
    </source>
</evidence>
<dbReference type="InterPro" id="IPR036390">
    <property type="entry name" value="WH_DNA-bd_sf"/>
</dbReference>
<evidence type="ECO:0000259" key="5">
    <source>
        <dbReference type="PROSITE" id="PS51063"/>
    </source>
</evidence>
<evidence type="ECO:0000256" key="2">
    <source>
        <dbReference type="ARBA" id="ARBA00023125"/>
    </source>
</evidence>
<dbReference type="SUPFAM" id="SSF51206">
    <property type="entry name" value="cAMP-binding domain-like"/>
    <property type="match status" value="1"/>
</dbReference>
<keyword evidence="2" id="KW-0238">DNA-binding</keyword>
<dbReference type="Pfam" id="PF00027">
    <property type="entry name" value="cNMP_binding"/>
    <property type="match status" value="1"/>
</dbReference>
<evidence type="ECO:0000256" key="3">
    <source>
        <dbReference type="ARBA" id="ARBA00023163"/>
    </source>
</evidence>
<dbReference type="PROSITE" id="PS51063">
    <property type="entry name" value="HTH_CRP_2"/>
    <property type="match status" value="1"/>
</dbReference>
<evidence type="ECO:0000313" key="7">
    <source>
        <dbReference type="Proteomes" id="UP000018934"/>
    </source>
</evidence>
<evidence type="ECO:0000256" key="1">
    <source>
        <dbReference type="ARBA" id="ARBA00023015"/>
    </source>
</evidence>
<name>A0ABN4BVI5_DEHRP</name>
<dbReference type="InterPro" id="IPR018490">
    <property type="entry name" value="cNMP-bd_dom_sf"/>
</dbReference>
<proteinExistence type="predicted"/>
<dbReference type="RefSeq" id="WP_025205926.1">
    <property type="nucleotide sequence ID" value="NZ_CP007033.1"/>
</dbReference>
<sequence length="228" mass="26096">MKDKYFPILSNDEINVRTYFEKNGDLRFLKKGETLSNPETPIEGIHYIIKGNVDVFFMSSDGRKKTIGIEIPGCLLGDVGTFEEELQPVYYKALTQLETCFISKSDVKILLDNYPCIRDYILRSLSSKVMMLVGQLSQSCFSNAETKVGKLLLQFAYYFGINSNQNELRLIHFPISQQFVSDLAGINRVTVAKILANFKEEGLIERVEGMYSINIDRMEKLIELFELN</sequence>
<keyword evidence="1" id="KW-0805">Transcription regulation</keyword>
<dbReference type="Pfam" id="PF13545">
    <property type="entry name" value="HTH_Crp_2"/>
    <property type="match status" value="1"/>
</dbReference>
<protein>
    <recommendedName>
        <fullName evidence="8">Crp/Fnr family transcriptional regulator</fullName>
    </recommendedName>
</protein>
<evidence type="ECO:0000313" key="6">
    <source>
        <dbReference type="EMBL" id="AHF11406.1"/>
    </source>
</evidence>
<gene>
    <name evidence="6" type="ORF">DEHRE_10320</name>
</gene>
<dbReference type="InterPro" id="IPR000595">
    <property type="entry name" value="cNMP-bd_dom"/>
</dbReference>
<keyword evidence="7" id="KW-1185">Reference proteome</keyword>
<dbReference type="SMART" id="SM00419">
    <property type="entry name" value="HTH_CRP"/>
    <property type="match status" value="1"/>
</dbReference>
<dbReference type="InterPro" id="IPR014710">
    <property type="entry name" value="RmlC-like_jellyroll"/>
</dbReference>
<dbReference type="SUPFAM" id="SSF46785">
    <property type="entry name" value="Winged helix' DNA-binding domain"/>
    <property type="match status" value="1"/>
</dbReference>